<keyword evidence="2" id="KW-1185">Reference proteome</keyword>
<dbReference type="EMBL" id="CAMKVN010023841">
    <property type="protein sequence ID" value="CAI2200256.1"/>
    <property type="molecule type" value="Genomic_DNA"/>
</dbReference>
<dbReference type="Proteomes" id="UP001153678">
    <property type="component" value="Unassembled WGS sequence"/>
</dbReference>
<sequence length="41" mass="4740">EKKVETNIDDKMKTGFDQFLVCMDSYLDLIKISKIDSAQTK</sequence>
<evidence type="ECO:0000313" key="2">
    <source>
        <dbReference type="Proteomes" id="UP001153678"/>
    </source>
</evidence>
<name>A0A9W4TAX1_9GLOM</name>
<dbReference type="AlphaFoldDB" id="A0A9W4TAX1"/>
<dbReference type="OrthoDB" id="2395702at2759"/>
<reference evidence="1" key="1">
    <citation type="submission" date="2022-08" db="EMBL/GenBank/DDBJ databases">
        <authorList>
            <person name="Kallberg Y."/>
            <person name="Tangrot J."/>
            <person name="Rosling A."/>
        </authorList>
    </citation>
    <scope>NUCLEOTIDE SEQUENCE</scope>
    <source>
        <strain evidence="1">Wild A</strain>
    </source>
</reference>
<proteinExistence type="predicted"/>
<feature type="non-terminal residue" evidence="1">
    <location>
        <position position="41"/>
    </location>
</feature>
<accession>A0A9W4TAX1</accession>
<comment type="caution">
    <text evidence="1">The sequence shown here is derived from an EMBL/GenBank/DDBJ whole genome shotgun (WGS) entry which is preliminary data.</text>
</comment>
<feature type="non-terminal residue" evidence="1">
    <location>
        <position position="1"/>
    </location>
</feature>
<organism evidence="1 2">
    <name type="scientific">Funneliformis geosporum</name>
    <dbReference type="NCBI Taxonomy" id="1117311"/>
    <lineage>
        <taxon>Eukaryota</taxon>
        <taxon>Fungi</taxon>
        <taxon>Fungi incertae sedis</taxon>
        <taxon>Mucoromycota</taxon>
        <taxon>Glomeromycotina</taxon>
        <taxon>Glomeromycetes</taxon>
        <taxon>Glomerales</taxon>
        <taxon>Glomeraceae</taxon>
        <taxon>Funneliformis</taxon>
    </lineage>
</organism>
<gene>
    <name evidence="1" type="ORF">FWILDA_LOCUS19478</name>
</gene>
<protein>
    <submittedName>
        <fullName evidence="1">18353_t:CDS:1</fullName>
    </submittedName>
</protein>
<evidence type="ECO:0000313" key="1">
    <source>
        <dbReference type="EMBL" id="CAI2200256.1"/>
    </source>
</evidence>